<proteinExistence type="inferred from homology"/>
<feature type="transmembrane region" description="Helical" evidence="7">
    <location>
        <begin position="171"/>
        <end position="191"/>
    </location>
</feature>
<comment type="caution">
    <text evidence="9">The sequence shown here is derived from an EMBL/GenBank/DDBJ whole genome shotgun (WGS) entry which is preliminary data.</text>
</comment>
<gene>
    <name evidence="9" type="ORF">HPB51_029685</name>
</gene>
<feature type="transmembrane region" description="Helical" evidence="7">
    <location>
        <begin position="53"/>
        <end position="76"/>
    </location>
</feature>
<dbReference type="Proteomes" id="UP000821866">
    <property type="component" value="Unassembled WGS sequence"/>
</dbReference>
<dbReference type="SMART" id="SM01381">
    <property type="entry name" value="7TM_GPCR_Srsx"/>
    <property type="match status" value="1"/>
</dbReference>
<evidence type="ECO:0000256" key="3">
    <source>
        <dbReference type="ARBA" id="ARBA00022692"/>
    </source>
</evidence>
<comment type="similarity">
    <text evidence="2 6">Belongs to the G-protein coupled receptor 1 family.</text>
</comment>
<evidence type="ECO:0000313" key="9">
    <source>
        <dbReference type="EMBL" id="KAH7931803.1"/>
    </source>
</evidence>
<evidence type="ECO:0000256" key="4">
    <source>
        <dbReference type="ARBA" id="ARBA00022989"/>
    </source>
</evidence>
<protein>
    <recommendedName>
        <fullName evidence="8">G-protein coupled receptors family 1 profile domain-containing protein</fullName>
    </recommendedName>
</protein>
<dbReference type="GO" id="GO:0016020">
    <property type="term" value="C:membrane"/>
    <property type="evidence" value="ECO:0007669"/>
    <property type="project" value="UniProtKB-SubCell"/>
</dbReference>
<dbReference type="PRINTS" id="PR00237">
    <property type="entry name" value="GPCRRHODOPSN"/>
</dbReference>
<dbReference type="Gene3D" id="1.20.1070.10">
    <property type="entry name" value="Rhodopsin 7-helix transmembrane proteins"/>
    <property type="match status" value="1"/>
</dbReference>
<dbReference type="InterPro" id="IPR053093">
    <property type="entry name" value="GPCR-like"/>
</dbReference>
<organism evidence="9 10">
    <name type="scientific">Rhipicephalus microplus</name>
    <name type="common">Cattle tick</name>
    <name type="synonym">Boophilus microplus</name>
    <dbReference type="NCBI Taxonomy" id="6941"/>
    <lineage>
        <taxon>Eukaryota</taxon>
        <taxon>Metazoa</taxon>
        <taxon>Ecdysozoa</taxon>
        <taxon>Arthropoda</taxon>
        <taxon>Chelicerata</taxon>
        <taxon>Arachnida</taxon>
        <taxon>Acari</taxon>
        <taxon>Parasitiformes</taxon>
        <taxon>Ixodida</taxon>
        <taxon>Ixodoidea</taxon>
        <taxon>Ixodidae</taxon>
        <taxon>Rhipicephalinae</taxon>
        <taxon>Rhipicephalus</taxon>
        <taxon>Boophilus</taxon>
    </lineage>
</organism>
<evidence type="ECO:0000256" key="5">
    <source>
        <dbReference type="ARBA" id="ARBA00023136"/>
    </source>
</evidence>
<feature type="transmembrane region" description="Helical" evidence="7">
    <location>
        <begin position="279"/>
        <end position="304"/>
    </location>
</feature>
<dbReference type="EMBL" id="JABSTU010006871">
    <property type="protein sequence ID" value="KAH7931803.1"/>
    <property type="molecule type" value="Genomic_DNA"/>
</dbReference>
<keyword evidence="3 6" id="KW-0812">Transmembrane</keyword>
<keyword evidence="5 7" id="KW-0472">Membrane</keyword>
<keyword evidence="6" id="KW-0297">G-protein coupled receptor</keyword>
<dbReference type="InterPro" id="IPR017452">
    <property type="entry name" value="GPCR_Rhodpsn_7TM"/>
</dbReference>
<dbReference type="OMA" id="YIPVAFQ"/>
<evidence type="ECO:0000256" key="7">
    <source>
        <dbReference type="SAM" id="Phobius"/>
    </source>
</evidence>
<dbReference type="CDD" id="cd14978">
    <property type="entry name" value="7tmA_FMRFamide_R-like"/>
    <property type="match status" value="1"/>
</dbReference>
<accession>A0A9J6CTV7</accession>
<keyword evidence="10" id="KW-1185">Reference proteome</keyword>
<reference evidence="9" key="1">
    <citation type="journal article" date="2020" name="Cell">
        <title>Large-Scale Comparative Analyses of Tick Genomes Elucidate Their Genetic Diversity and Vector Capacities.</title>
        <authorList>
            <consortium name="Tick Genome and Microbiome Consortium (TIGMIC)"/>
            <person name="Jia N."/>
            <person name="Wang J."/>
            <person name="Shi W."/>
            <person name="Du L."/>
            <person name="Sun Y."/>
            <person name="Zhan W."/>
            <person name="Jiang J.F."/>
            <person name="Wang Q."/>
            <person name="Zhang B."/>
            <person name="Ji P."/>
            <person name="Bell-Sakyi L."/>
            <person name="Cui X.M."/>
            <person name="Yuan T.T."/>
            <person name="Jiang B.G."/>
            <person name="Yang W.F."/>
            <person name="Lam T.T."/>
            <person name="Chang Q.C."/>
            <person name="Ding S.J."/>
            <person name="Wang X.J."/>
            <person name="Zhu J.G."/>
            <person name="Ruan X.D."/>
            <person name="Zhao L."/>
            <person name="Wei J.T."/>
            <person name="Ye R.Z."/>
            <person name="Que T.C."/>
            <person name="Du C.H."/>
            <person name="Zhou Y.H."/>
            <person name="Cheng J.X."/>
            <person name="Dai P.F."/>
            <person name="Guo W.B."/>
            <person name="Han X.H."/>
            <person name="Huang E.J."/>
            <person name="Li L.F."/>
            <person name="Wei W."/>
            <person name="Gao Y.C."/>
            <person name="Liu J.Z."/>
            <person name="Shao H.Z."/>
            <person name="Wang X."/>
            <person name="Wang C.C."/>
            <person name="Yang T.C."/>
            <person name="Huo Q.B."/>
            <person name="Li W."/>
            <person name="Chen H.Y."/>
            <person name="Chen S.E."/>
            <person name="Zhou L.G."/>
            <person name="Ni X.B."/>
            <person name="Tian J.H."/>
            <person name="Sheng Y."/>
            <person name="Liu T."/>
            <person name="Pan Y.S."/>
            <person name="Xia L.Y."/>
            <person name="Li J."/>
            <person name="Zhao F."/>
            <person name="Cao W.C."/>
        </authorList>
    </citation>
    <scope>NUCLEOTIDE SEQUENCE</scope>
    <source>
        <strain evidence="9">Rmic-2018</strain>
    </source>
</reference>
<dbReference type="AlphaFoldDB" id="A0A9J6CTV7"/>
<feature type="transmembrane region" description="Helical" evidence="7">
    <location>
        <begin position="231"/>
        <end position="252"/>
    </location>
</feature>
<dbReference type="PANTHER" id="PTHR47760:SF1">
    <property type="entry name" value="G-PROTEIN COUPLED RECEPTORS FAMILY 1 PROFILE DOMAIN-CONTAINING PROTEIN"/>
    <property type="match status" value="1"/>
</dbReference>
<evidence type="ECO:0000256" key="6">
    <source>
        <dbReference type="RuleBase" id="RU000688"/>
    </source>
</evidence>
<feature type="transmembrane region" description="Helical" evidence="7">
    <location>
        <begin position="132"/>
        <end position="150"/>
    </location>
</feature>
<evidence type="ECO:0000256" key="2">
    <source>
        <dbReference type="ARBA" id="ARBA00010663"/>
    </source>
</evidence>
<feature type="transmembrane region" description="Helical" evidence="7">
    <location>
        <begin position="88"/>
        <end position="112"/>
    </location>
</feature>
<name>A0A9J6CTV7_RHIMP</name>
<keyword evidence="6" id="KW-0675">Receptor</keyword>
<feature type="domain" description="G-protein coupled receptors family 1 profile" evidence="8">
    <location>
        <begin position="70"/>
        <end position="336"/>
    </location>
</feature>
<dbReference type="VEuPathDB" id="VectorBase:LOC119187829"/>
<sequence length="377" mass="42419">MVVCPNYNAAAVAVANDSVGVTASSAAPWTEAQAATDERAVAQLKEDIKLLKFIAYGVISFVIIALGIIGNLINLVVLTRPNLKGVTFVYLTWLATSDLLTLVVAVFSMLRLHGIQPRSYPAAFYYAHVEMPLVNALMASSVFIVLAVTMDRYWSVCRPTRYREFHNARRAKLAILSAFAGAALLYIPVAFQKMPVPFWDEQLNMTQYMPCDNVAVTEKWVFKAYLFFKEVLVRLGPVIVVSTLNTTIIITFRKVMRKRHLLTNNAPRDSGKFLEEKRLVMLLAAIVIMFCVCMTPAAILTMLISDDKELNYGFQLFRAFANDMEMANFAMNFYVYCLCSTEIRETFFRLFRFSRPPSTDVSYVISSKTAVDGSTRL</sequence>
<keyword evidence="6" id="KW-0807">Transducer</keyword>
<dbReference type="PROSITE" id="PS00237">
    <property type="entry name" value="G_PROTEIN_RECEP_F1_1"/>
    <property type="match status" value="1"/>
</dbReference>
<dbReference type="GO" id="GO:0004930">
    <property type="term" value="F:G protein-coupled receptor activity"/>
    <property type="evidence" value="ECO:0007669"/>
    <property type="project" value="UniProtKB-KW"/>
</dbReference>
<evidence type="ECO:0000313" key="10">
    <source>
        <dbReference type="Proteomes" id="UP000821866"/>
    </source>
</evidence>
<reference evidence="9" key="2">
    <citation type="submission" date="2021-09" db="EMBL/GenBank/DDBJ databases">
        <authorList>
            <person name="Jia N."/>
            <person name="Wang J."/>
            <person name="Shi W."/>
            <person name="Du L."/>
            <person name="Sun Y."/>
            <person name="Zhan W."/>
            <person name="Jiang J."/>
            <person name="Wang Q."/>
            <person name="Zhang B."/>
            <person name="Ji P."/>
            <person name="Sakyi L.B."/>
            <person name="Cui X."/>
            <person name="Yuan T."/>
            <person name="Jiang B."/>
            <person name="Yang W."/>
            <person name="Lam T.T.-Y."/>
            <person name="Chang Q."/>
            <person name="Ding S."/>
            <person name="Wang X."/>
            <person name="Zhu J."/>
            <person name="Ruan X."/>
            <person name="Zhao L."/>
            <person name="Wei J."/>
            <person name="Que T."/>
            <person name="Du C."/>
            <person name="Cheng J."/>
            <person name="Dai P."/>
            <person name="Han X."/>
            <person name="Huang E."/>
            <person name="Gao Y."/>
            <person name="Liu J."/>
            <person name="Shao H."/>
            <person name="Ye R."/>
            <person name="Li L."/>
            <person name="Wei W."/>
            <person name="Wang X."/>
            <person name="Wang C."/>
            <person name="Huo Q."/>
            <person name="Li W."/>
            <person name="Guo W."/>
            <person name="Chen H."/>
            <person name="Chen S."/>
            <person name="Zhou L."/>
            <person name="Zhou L."/>
            <person name="Ni X."/>
            <person name="Tian J."/>
            <person name="Zhou Y."/>
            <person name="Sheng Y."/>
            <person name="Liu T."/>
            <person name="Pan Y."/>
            <person name="Xia L."/>
            <person name="Li J."/>
            <person name="Zhao F."/>
            <person name="Cao W."/>
        </authorList>
    </citation>
    <scope>NUCLEOTIDE SEQUENCE</scope>
    <source>
        <strain evidence="9">Rmic-2018</strain>
        <tissue evidence="9">Larvae</tissue>
    </source>
</reference>
<dbReference type="PROSITE" id="PS50262">
    <property type="entry name" value="G_PROTEIN_RECEP_F1_2"/>
    <property type="match status" value="1"/>
</dbReference>
<dbReference type="Pfam" id="PF00001">
    <property type="entry name" value="7tm_1"/>
    <property type="match status" value="1"/>
</dbReference>
<dbReference type="InterPro" id="IPR000276">
    <property type="entry name" value="GPCR_Rhodpsn"/>
</dbReference>
<evidence type="ECO:0000256" key="1">
    <source>
        <dbReference type="ARBA" id="ARBA00004370"/>
    </source>
</evidence>
<dbReference type="SUPFAM" id="SSF81321">
    <property type="entry name" value="Family A G protein-coupled receptor-like"/>
    <property type="match status" value="1"/>
</dbReference>
<dbReference type="OrthoDB" id="10033446at2759"/>
<evidence type="ECO:0000259" key="8">
    <source>
        <dbReference type="PROSITE" id="PS50262"/>
    </source>
</evidence>
<dbReference type="PANTHER" id="PTHR47760">
    <property type="entry name" value="G-PROTEIN COUPLED RECEPTOR B0563.6-LIKE PROTEIN-RELATED"/>
    <property type="match status" value="1"/>
</dbReference>
<comment type="subcellular location">
    <subcellularLocation>
        <location evidence="1">Membrane</location>
    </subcellularLocation>
</comment>
<keyword evidence="4 7" id="KW-1133">Transmembrane helix</keyword>